<evidence type="ECO:0000313" key="1">
    <source>
        <dbReference type="EMBL" id="MBB5061765.1"/>
    </source>
</evidence>
<organism evidence="1 2">
    <name type="scientific">Granulicella mallensis</name>
    <dbReference type="NCBI Taxonomy" id="940614"/>
    <lineage>
        <taxon>Bacteria</taxon>
        <taxon>Pseudomonadati</taxon>
        <taxon>Acidobacteriota</taxon>
        <taxon>Terriglobia</taxon>
        <taxon>Terriglobales</taxon>
        <taxon>Acidobacteriaceae</taxon>
        <taxon>Granulicella</taxon>
    </lineage>
</organism>
<protein>
    <submittedName>
        <fullName evidence="1">Uncharacterized protein</fullName>
    </submittedName>
</protein>
<dbReference type="Proteomes" id="UP000584867">
    <property type="component" value="Unassembled WGS sequence"/>
</dbReference>
<dbReference type="EMBL" id="JACHIO010000001">
    <property type="protein sequence ID" value="MBB5061765.1"/>
    <property type="molecule type" value="Genomic_DNA"/>
</dbReference>
<reference evidence="1 2" key="1">
    <citation type="submission" date="2020-08" db="EMBL/GenBank/DDBJ databases">
        <title>Genomic Encyclopedia of Type Strains, Phase IV (KMG-V): Genome sequencing to study the core and pangenomes of soil and plant-associated prokaryotes.</title>
        <authorList>
            <person name="Whitman W."/>
        </authorList>
    </citation>
    <scope>NUCLEOTIDE SEQUENCE [LARGE SCALE GENOMIC DNA]</scope>
    <source>
        <strain evidence="1 2">X5P3</strain>
    </source>
</reference>
<sequence length="48" mass="5691">MLIRRRTFCPLREVTGVFRDSGFHQPECLCRLSRHGTGEFKRLRVSLK</sequence>
<evidence type="ECO:0000313" key="2">
    <source>
        <dbReference type="Proteomes" id="UP000584867"/>
    </source>
</evidence>
<name>A0A7W7ZKT4_9BACT</name>
<accession>A0A7W7ZKT4</accession>
<gene>
    <name evidence="1" type="ORF">HDF15_000090</name>
</gene>
<proteinExistence type="predicted"/>
<comment type="caution">
    <text evidence="1">The sequence shown here is derived from an EMBL/GenBank/DDBJ whole genome shotgun (WGS) entry which is preliminary data.</text>
</comment>
<dbReference type="AlphaFoldDB" id="A0A7W7ZKT4"/>